<dbReference type="WBParaSite" id="RSKR_0001095200.1">
    <property type="protein sequence ID" value="RSKR_0001095200.1"/>
    <property type="gene ID" value="RSKR_0001095200"/>
</dbReference>
<evidence type="ECO:0000313" key="1">
    <source>
        <dbReference type="Proteomes" id="UP000095286"/>
    </source>
</evidence>
<name>A0AC35UF56_9BILA</name>
<organism evidence="1 2">
    <name type="scientific">Rhabditophanes sp. KR3021</name>
    <dbReference type="NCBI Taxonomy" id="114890"/>
    <lineage>
        <taxon>Eukaryota</taxon>
        <taxon>Metazoa</taxon>
        <taxon>Ecdysozoa</taxon>
        <taxon>Nematoda</taxon>
        <taxon>Chromadorea</taxon>
        <taxon>Rhabditida</taxon>
        <taxon>Tylenchina</taxon>
        <taxon>Panagrolaimomorpha</taxon>
        <taxon>Strongyloidoidea</taxon>
        <taxon>Alloionematidae</taxon>
        <taxon>Rhabditophanes</taxon>
    </lineage>
</organism>
<dbReference type="Proteomes" id="UP000095286">
    <property type="component" value="Unplaced"/>
</dbReference>
<protein>
    <submittedName>
        <fullName evidence="2">Gem-associated protein 2</fullName>
    </submittedName>
</protein>
<sequence>MDQPHFIALSKFDRESINIDKPAKSAEEYLKQGVLIRENAARVVRADYKSVPTQVQFQNIEQLKNNLAKCDFIPSAKWIELQIRLFLSQRVKFLEDMDSTAASMSKITFPQKPEDWVDFCLFNRHRDFHFDEDEITKTFLGYPPIPKLIASMTVSTMSKCLFSLVDYFIETESPPESLFPWFYSLFLSLPLPLHMNTADTIRKLSKECHKRRSQLAATDYPLLIKQYTLIIGIVGNCYNQKDLADYKL</sequence>
<reference evidence="2" key="1">
    <citation type="submission" date="2016-11" db="UniProtKB">
        <authorList>
            <consortium name="WormBaseParasite"/>
        </authorList>
    </citation>
    <scope>IDENTIFICATION</scope>
    <source>
        <strain evidence="2">KR3021</strain>
    </source>
</reference>
<accession>A0AC35UF56</accession>
<evidence type="ECO:0000313" key="2">
    <source>
        <dbReference type="WBParaSite" id="RSKR_0001095200.1"/>
    </source>
</evidence>
<proteinExistence type="predicted"/>